<dbReference type="RefSeq" id="WP_014059311.1">
    <property type="nucleotide sequence ID" value="NC_015957.1"/>
</dbReference>
<dbReference type="HOGENOM" id="CLU_526675_0_0_11"/>
<protein>
    <submittedName>
        <fullName evidence="3">Uncharacterized protein</fullName>
    </submittedName>
</protein>
<keyword evidence="4" id="KW-1185">Reference proteome</keyword>
<name>G2P825_STRV4</name>
<proteinExistence type="predicted"/>
<dbReference type="eggNOG" id="ENOG5031GHA">
    <property type="taxonomic scope" value="Bacteria"/>
</dbReference>
<dbReference type="EMBL" id="CP002994">
    <property type="protein sequence ID" value="AEM85826.1"/>
    <property type="molecule type" value="Genomic_DNA"/>
</dbReference>
<feature type="coiled-coil region" evidence="1">
    <location>
        <begin position="376"/>
        <end position="406"/>
    </location>
</feature>
<organism evidence="3 4">
    <name type="scientific">Streptomyces violaceusniger (strain Tu 4113)</name>
    <dbReference type="NCBI Taxonomy" id="653045"/>
    <lineage>
        <taxon>Bacteria</taxon>
        <taxon>Bacillati</taxon>
        <taxon>Actinomycetota</taxon>
        <taxon>Actinomycetes</taxon>
        <taxon>Kitasatosporales</taxon>
        <taxon>Streptomycetaceae</taxon>
        <taxon>Streptomyces</taxon>
        <taxon>Streptomyces violaceusniger group</taxon>
    </lineage>
</organism>
<dbReference type="AlphaFoldDB" id="G2P825"/>
<feature type="compositionally biased region" description="Polar residues" evidence="2">
    <location>
        <begin position="455"/>
        <end position="472"/>
    </location>
</feature>
<gene>
    <name evidence="3" type="ORF">Strvi_6374</name>
</gene>
<evidence type="ECO:0000256" key="2">
    <source>
        <dbReference type="SAM" id="MobiDB-lite"/>
    </source>
</evidence>
<evidence type="ECO:0000313" key="4">
    <source>
        <dbReference type="Proteomes" id="UP000008703"/>
    </source>
</evidence>
<feature type="region of interest" description="Disordered" evidence="2">
    <location>
        <begin position="453"/>
        <end position="488"/>
    </location>
</feature>
<feature type="coiled-coil region" evidence="1">
    <location>
        <begin position="196"/>
        <end position="230"/>
    </location>
</feature>
<dbReference type="Proteomes" id="UP000008703">
    <property type="component" value="Chromosome"/>
</dbReference>
<evidence type="ECO:0000313" key="3">
    <source>
        <dbReference type="EMBL" id="AEM85826.1"/>
    </source>
</evidence>
<reference evidence="3" key="1">
    <citation type="submission" date="2011-08" db="EMBL/GenBank/DDBJ databases">
        <title>Complete sequence of chromosome of Streptomyces violaceusniger Tu 4113.</title>
        <authorList>
            <consortium name="US DOE Joint Genome Institute"/>
            <person name="Lucas S."/>
            <person name="Han J."/>
            <person name="Lapidus A."/>
            <person name="Cheng J.-F."/>
            <person name="Goodwin L."/>
            <person name="Pitluck S."/>
            <person name="Peters L."/>
            <person name="Ivanova N."/>
            <person name="Daligault H."/>
            <person name="Detter J.C."/>
            <person name="Han C."/>
            <person name="Tapia R."/>
            <person name="Land M."/>
            <person name="Hauser L."/>
            <person name="Kyrpides N."/>
            <person name="Ivanova N."/>
            <person name="Pagani I."/>
            <person name="Hagen A."/>
            <person name="Katz L."/>
            <person name="Fiedler H.-P."/>
            <person name="Keasling J."/>
            <person name="Fortman J."/>
            <person name="Woyke T."/>
        </authorList>
    </citation>
    <scope>NUCLEOTIDE SEQUENCE [LARGE SCALE GENOMIC DNA]</scope>
    <source>
        <strain evidence="3">Tu 4113</strain>
    </source>
</reference>
<keyword evidence="1" id="KW-0175">Coiled coil</keyword>
<sequence length="517" mass="58118">MFSAPASIPALLPHVVRAAESAHFTGMVVVLARTADARTLHWELTDDWTSLHDVTGQLLAVLCPDPERRLTDVYQLNLVSDSYVDDVASLYGLSVLPLCHVGDNFAWRFVDSLHSAPKTLVSGDVFAEAPHTPKEHHVAWTEAVSRCAAYFEVPESWLPGVLFLDFIEHTAVLVRWPEPERPDFSLYRLCKQIAGDLGHSRRAAELRKEKKQLERETEQLEWKTKWLERDADGYEDDGTKGLEKFQAGLKDRLDKRMGPELCAQYEGLDRHLETVSAADPELVGNWRARLAKLLSSGTVDESIRHLLAMARHVRATHRQHDWRRLSTKVIKVLDATNEALGVSFHWSLRTEDPLTSAIRLLADRKEKARAKRDTKVQQLRDTRDRLRDTRNRLDAVRDELDRITSQIEAEDSIAAATQKAARRLMGTTETETHQGSGGLEGYRLLVIRPLPEAEPSQQAPSKATGSANTVSGGTFHGPTVQAGDISGGVHFHHPTLGMSLHRIWQKLRRRSTGDEEQ</sequence>
<evidence type="ECO:0000256" key="1">
    <source>
        <dbReference type="SAM" id="Coils"/>
    </source>
</evidence>
<accession>G2P825</accession>
<dbReference type="KEGG" id="svl:Strvi_6374"/>